<feature type="transmembrane region" description="Helical" evidence="1">
    <location>
        <begin position="204"/>
        <end position="221"/>
    </location>
</feature>
<keyword evidence="1" id="KW-0472">Membrane</keyword>
<evidence type="ECO:0000313" key="2">
    <source>
        <dbReference type="EMBL" id="NIF02577.1"/>
    </source>
</evidence>
<gene>
    <name evidence="2" type="ORF">F3J38_21405</name>
</gene>
<proteinExistence type="predicted"/>
<dbReference type="RefSeq" id="WP_167141716.1">
    <property type="nucleotide sequence ID" value="NZ_VWXD01000009.1"/>
</dbReference>
<protein>
    <submittedName>
        <fullName evidence="2">Uncharacterized protein</fullName>
    </submittedName>
</protein>
<evidence type="ECO:0000256" key="1">
    <source>
        <dbReference type="SAM" id="Phobius"/>
    </source>
</evidence>
<comment type="caution">
    <text evidence="2">The sequence shown here is derived from an EMBL/GenBank/DDBJ whole genome shotgun (WGS) entry which is preliminary data.</text>
</comment>
<name>A0ABX0R052_9GAMM</name>
<reference evidence="2 3" key="1">
    <citation type="journal article" date="2019" name="bioRxiv">
        <title>Bacteria contribute to plant secondary compound degradation in a generalist herbivore system.</title>
        <authorList>
            <person name="Francoeur C.B."/>
            <person name="Khadempour L."/>
            <person name="Moreira-Soto R.D."/>
            <person name="Gotting K."/>
            <person name="Book A.J."/>
            <person name="Pinto-Tomas A.A."/>
            <person name="Keefover-Ring K."/>
            <person name="Currie C.R."/>
        </authorList>
    </citation>
    <scope>NUCLEOTIDE SEQUENCE [LARGE SCALE GENOMIC DNA]</scope>
    <source>
        <strain evidence="2 3">Acro-805</strain>
    </source>
</reference>
<keyword evidence="1" id="KW-0812">Transmembrane</keyword>
<accession>A0ABX0R052</accession>
<evidence type="ECO:0000313" key="3">
    <source>
        <dbReference type="Proteomes" id="UP000780690"/>
    </source>
</evidence>
<keyword evidence="3" id="KW-1185">Reference proteome</keyword>
<organism evidence="2 3">
    <name type="scientific">Candidatus Pantoea formicae</name>
    <dbReference type="NCBI Taxonomy" id="2608355"/>
    <lineage>
        <taxon>Bacteria</taxon>
        <taxon>Pseudomonadati</taxon>
        <taxon>Pseudomonadota</taxon>
        <taxon>Gammaproteobacteria</taxon>
        <taxon>Enterobacterales</taxon>
        <taxon>Erwiniaceae</taxon>
        <taxon>Pantoea</taxon>
    </lineage>
</organism>
<keyword evidence="1" id="KW-1133">Transmembrane helix</keyword>
<dbReference type="EMBL" id="VWXD01000009">
    <property type="protein sequence ID" value="NIF02577.1"/>
    <property type="molecule type" value="Genomic_DNA"/>
</dbReference>
<sequence length="222" mass="25694">MLLNIVSKFIKRGLNKFEAVKIALNDMLSVLDLHIAFLRNDEEFKSTCEYQKKNNGIHWATDLYKISHCRMQKVFLYQESRESREVIVNGSTAYAKGAKFYKVLETLYFINSTQETVKLYYPSPKEFAPGDREREYNWISNDFISKEIKPPAQYTSFHTVNFIQLHQINSALGFKSAVDIIKPWLPVDVINETKELPVSTLNKVGLFILAMIALVVLFLVTR</sequence>
<dbReference type="Proteomes" id="UP000780690">
    <property type="component" value="Unassembled WGS sequence"/>
</dbReference>